<dbReference type="RefSeq" id="WP_169382466.1">
    <property type="nucleotide sequence ID" value="NZ_JAAXLA010000030.1"/>
</dbReference>
<keyword evidence="3" id="KW-1003">Cell membrane</keyword>
<sequence length="576" mass="61511">MATSTADVLVRTLKESGVRRVYGLPGDSLNALTDALRRDGQVAWEHVRHEESAAFAAAAEAGLTGRLAVCAGSCGPGNLHLINGLYDAARSRVPVLAIAAHIPSSEIGTNYFQETHPQWIFAECSVYRELAATADQVPRILEIAMRTAVAESGVAVVIVPGDVLADDARGRPPSPVLPTASVVRPGHDELRRAAGLLDDGERVTILAGAGCAGAHTELVALAEALRAPVVHALRGKEHVEYDNPFDVGMTGLIGFSSGYRAMERCDVLLILGSDLPYPQFYPEDATVIQVDVRGEQLGRRTHVELGLVGTVADTAAALLPLLTRKTDSTHLDDMRRHYAKARRGLDALAGPDRDRAPIHPQYVARMLDELAADDAVFIPDVGTPVVWAARYLTMNGRRRLIGSFSHGTMANAVPQAIGAQASHPGRQVVALAGDGGLSMLLGDLITLRQLALPVKVVVFSNSALSFVELEMKAAGIVTFGTELDNPDFAAVGHALGLHSRRVERPSELPGALRDAFAHDGPALVEAMVARQELTLPPTLTLEQIRGFTLYATRTVLSGRGDELVDLARTNVVRRLI</sequence>
<evidence type="ECO:0000313" key="8">
    <source>
        <dbReference type="EMBL" id="NMH99021.1"/>
    </source>
</evidence>
<dbReference type="InterPro" id="IPR011766">
    <property type="entry name" value="TPP_enzyme_TPP-bd"/>
</dbReference>
<dbReference type="EC" id="1.2.5.1" evidence="3"/>
<feature type="domain" description="Thiamine pyrophosphate enzyme central" evidence="5">
    <location>
        <begin position="190"/>
        <end position="318"/>
    </location>
</feature>
<dbReference type="InterPro" id="IPR047211">
    <property type="entry name" value="POXB-like"/>
</dbReference>
<keyword evidence="9" id="KW-1185">Reference proteome</keyword>
<dbReference type="Proteomes" id="UP000820669">
    <property type="component" value="Unassembled WGS sequence"/>
</dbReference>
<dbReference type="Gene3D" id="3.40.50.1220">
    <property type="entry name" value="TPP-binding domain"/>
    <property type="match status" value="1"/>
</dbReference>
<comment type="cofactor">
    <cofactor evidence="3">
        <name>Mg(2+)</name>
        <dbReference type="ChEBI" id="CHEBI:18420"/>
    </cofactor>
    <text evidence="3">Binds 1 Mg(2+) ion per subunit.</text>
</comment>
<accession>A0ABX1SBT2</accession>
<comment type="cofactor">
    <cofactor evidence="3">
        <name>FAD</name>
        <dbReference type="ChEBI" id="CHEBI:57692"/>
    </cofactor>
    <text evidence="3">Binds 1 FAD per subunit.</text>
</comment>
<dbReference type="InterPro" id="IPR029061">
    <property type="entry name" value="THDP-binding"/>
</dbReference>
<dbReference type="InterPro" id="IPR047212">
    <property type="entry name" value="TPP_POXB-like"/>
</dbReference>
<evidence type="ECO:0000259" key="6">
    <source>
        <dbReference type="Pfam" id="PF02775"/>
    </source>
</evidence>
<feature type="binding site" evidence="3">
    <location>
        <begin position="407"/>
        <end position="409"/>
    </location>
    <ligand>
        <name>thiamine diphosphate</name>
        <dbReference type="ChEBI" id="CHEBI:58937"/>
    </ligand>
</feature>
<dbReference type="HAMAP" id="MF_00850">
    <property type="entry name" value="POX"/>
    <property type="match status" value="1"/>
</dbReference>
<dbReference type="CDD" id="cd02014">
    <property type="entry name" value="TPP_POX"/>
    <property type="match status" value="1"/>
</dbReference>
<evidence type="ECO:0000256" key="2">
    <source>
        <dbReference type="ARBA" id="ARBA00023052"/>
    </source>
</evidence>
<feature type="site" description="Moves into active site upon enzyme activation, plays a role in electron transfer" evidence="3">
    <location>
        <position position="466"/>
    </location>
</feature>
<dbReference type="InterPro" id="IPR029035">
    <property type="entry name" value="DHS-like_NAD/FAD-binding_dom"/>
</dbReference>
<dbReference type="NCBIfam" id="NF006591">
    <property type="entry name" value="PRK09124.1"/>
    <property type="match status" value="1"/>
</dbReference>
<evidence type="ECO:0000256" key="1">
    <source>
        <dbReference type="ARBA" id="ARBA00007812"/>
    </source>
</evidence>
<dbReference type="InterPro" id="IPR047210">
    <property type="entry name" value="TPP_PYR_POXB-like"/>
</dbReference>
<dbReference type="InterPro" id="IPR000399">
    <property type="entry name" value="TPP-bd_CS"/>
</dbReference>
<gene>
    <name evidence="3 8" type="primary">poxB</name>
    <name evidence="8" type="ORF">HF526_17140</name>
</gene>
<dbReference type="InterPro" id="IPR012001">
    <property type="entry name" value="Thiamin_PyroP_enz_TPP-bd_dom"/>
</dbReference>
<feature type="domain" description="Thiamine pyrophosphate enzyme TPP-binding" evidence="6">
    <location>
        <begin position="380"/>
        <end position="525"/>
    </location>
</feature>
<name>A0ABX1SBT2_9PSEU</name>
<dbReference type="SUPFAM" id="SSF52467">
    <property type="entry name" value="DHS-like NAD/FAD-binding domain"/>
    <property type="match status" value="1"/>
</dbReference>
<keyword evidence="3" id="KW-0472">Membrane</keyword>
<dbReference type="InterPro" id="IPR012000">
    <property type="entry name" value="Thiamin_PyroP_enz_cen_dom"/>
</dbReference>
<feature type="region of interest" description="FAD-binding domain" evidence="3">
    <location>
        <begin position="182"/>
        <end position="333"/>
    </location>
</feature>
<proteinExistence type="inferred from homology"/>
<dbReference type="Pfam" id="PF02776">
    <property type="entry name" value="TPP_enzyme_N"/>
    <property type="match status" value="1"/>
</dbReference>
<dbReference type="EMBL" id="JAAXLA010000030">
    <property type="protein sequence ID" value="NMH99021.1"/>
    <property type="molecule type" value="Genomic_DNA"/>
</dbReference>
<keyword evidence="3" id="KW-0460">Magnesium</keyword>
<keyword evidence="3" id="KW-0547">Nucleotide-binding</keyword>
<evidence type="ECO:0000259" key="7">
    <source>
        <dbReference type="Pfam" id="PF02776"/>
    </source>
</evidence>
<feature type="domain" description="Thiamine pyrophosphate enzyme N-terminal TPP-binding" evidence="7">
    <location>
        <begin position="5"/>
        <end position="114"/>
    </location>
</feature>
<comment type="similarity">
    <text evidence="1 3 4">Belongs to the TPP enzyme family.</text>
</comment>
<keyword evidence="3 8" id="KW-0830">Ubiquinone</keyword>
<comment type="domain">
    <text evidence="3">Has 4 domains; the Pyr domain which binds the pyrimidine moiety of the thiamine pyrophosphate cofactor, the FAD-binding domain, the PP-binding domain which binds the pyrophosphate portion of thiamine pyrophosphate and the C-terminal membrane binding region. The C-terminus is held closely against the rest of the protein and covers the active site; during activation it unfolds from the rest of the protein and forms an amphipathic helix upon membrane binding, exposing the active site.</text>
</comment>
<comment type="caution">
    <text evidence="8">The sequence shown here is derived from an EMBL/GenBank/DDBJ whole genome shotgun (WGS) entry which is preliminary data.</text>
</comment>
<dbReference type="SUPFAM" id="SSF52518">
    <property type="entry name" value="Thiamin diphosphate-binding fold (THDP-binding)"/>
    <property type="match status" value="2"/>
</dbReference>
<reference evidence="8 9" key="1">
    <citation type="submission" date="2020-04" db="EMBL/GenBank/DDBJ databases">
        <authorList>
            <person name="Klaysubun C."/>
            <person name="Duangmal K."/>
            <person name="Lipun K."/>
        </authorList>
    </citation>
    <scope>NUCLEOTIDE SEQUENCE [LARGE SCALE GENOMIC DNA]</scope>
    <source>
        <strain evidence="8 9">K10HN5</strain>
    </source>
</reference>
<feature type="binding site" evidence="3">
    <location>
        <begin position="250"/>
        <end position="253"/>
    </location>
    <ligand>
        <name>FAD</name>
        <dbReference type="ChEBI" id="CHEBI:57692"/>
    </ligand>
</feature>
<organism evidence="8 9">
    <name type="scientific">Pseudonocardia acidicola</name>
    <dbReference type="NCBI Taxonomy" id="2724939"/>
    <lineage>
        <taxon>Bacteria</taxon>
        <taxon>Bacillati</taxon>
        <taxon>Actinomycetota</taxon>
        <taxon>Actinomycetes</taxon>
        <taxon>Pseudonocardiales</taxon>
        <taxon>Pseudonocardiaceae</taxon>
        <taxon>Pseudonocardia</taxon>
    </lineage>
</organism>
<keyword evidence="3" id="KW-0274">FAD</keyword>
<dbReference type="PANTHER" id="PTHR42981:SF2">
    <property type="entry name" value="PYRUVATE DEHYDROGENASE [UBIQUINONE]"/>
    <property type="match status" value="1"/>
</dbReference>
<dbReference type="Gene3D" id="3.40.50.970">
    <property type="match status" value="2"/>
</dbReference>
<protein>
    <recommendedName>
        <fullName evidence="3">Pyruvate dehydrogenase [ubiquinone]</fullName>
        <ecNumber evidence="3">1.2.5.1</ecNumber>
    </recommendedName>
    <alternativeName>
        <fullName evidence="3">Pyruvate oxidase</fullName>
        <shortName evidence="3">POX</shortName>
    </alternativeName>
    <alternativeName>
        <fullName evidence="3">Pyruvate:ubiquinone-8 oxidoreductase</fullName>
    </alternativeName>
</protein>
<feature type="binding site" evidence="3">
    <location>
        <position position="461"/>
    </location>
    <ligand>
        <name>Mg(2+)</name>
        <dbReference type="ChEBI" id="CHEBI:18420"/>
    </ligand>
</feature>
<evidence type="ECO:0000259" key="5">
    <source>
        <dbReference type="Pfam" id="PF00205"/>
    </source>
</evidence>
<dbReference type="Pfam" id="PF02775">
    <property type="entry name" value="TPP_enzyme_C"/>
    <property type="match status" value="1"/>
</dbReference>
<comment type="catalytic activity">
    <reaction evidence="3">
        <text>a ubiquinone + pyruvate + H2O = a ubiquinol + acetate + CO2</text>
        <dbReference type="Rhea" id="RHEA:27405"/>
        <dbReference type="Rhea" id="RHEA-COMP:9565"/>
        <dbReference type="Rhea" id="RHEA-COMP:9566"/>
        <dbReference type="ChEBI" id="CHEBI:15361"/>
        <dbReference type="ChEBI" id="CHEBI:15377"/>
        <dbReference type="ChEBI" id="CHEBI:16389"/>
        <dbReference type="ChEBI" id="CHEBI:16526"/>
        <dbReference type="ChEBI" id="CHEBI:17976"/>
        <dbReference type="ChEBI" id="CHEBI:30089"/>
        <dbReference type="EC" id="1.2.5.1"/>
    </reaction>
</comment>
<dbReference type="PANTHER" id="PTHR42981">
    <property type="entry name" value="PYRUVATE DEHYDROGENASE [UBIQUINONE]"/>
    <property type="match status" value="1"/>
</dbReference>
<keyword evidence="3" id="KW-0446">Lipid-binding</keyword>
<comment type="activity regulation">
    <text evidence="3">The C-terminus inhibits activity; it has to move for the enzyme to be active. Activated by lipid-binding, which occurs via the C-terminus.</text>
</comment>
<evidence type="ECO:0000313" key="9">
    <source>
        <dbReference type="Proteomes" id="UP000820669"/>
    </source>
</evidence>
<feature type="binding site" evidence="3">
    <location>
        <position position="434"/>
    </location>
    <ligand>
        <name>Mg(2+)</name>
        <dbReference type="ChEBI" id="CHEBI:18420"/>
    </ligand>
</feature>
<keyword evidence="3 8" id="KW-0560">Oxidoreductase</keyword>
<feature type="binding site" evidence="3">
    <location>
        <position position="50"/>
    </location>
    <ligand>
        <name>thiamine diphosphate</name>
        <dbReference type="ChEBI" id="CHEBI:58937"/>
    </ligand>
</feature>
<keyword evidence="3" id="KW-0285">Flavoprotein</keyword>
<dbReference type="GO" id="GO:0052737">
    <property type="term" value="F:pyruvate dehydrogenase (quinone) activity"/>
    <property type="evidence" value="ECO:0007669"/>
    <property type="project" value="UniProtKB-EC"/>
</dbReference>
<comment type="subcellular location">
    <subcellularLocation>
        <location evidence="3">Cell membrane</location>
        <topology evidence="3">Peripheral membrane protein</topology>
        <orientation evidence="3">Cytoplasmic side</orientation>
    </subcellularLocation>
</comment>
<keyword evidence="3 8" id="KW-0670">Pyruvate</keyword>
<feature type="binding site" evidence="3">
    <location>
        <begin position="273"/>
        <end position="277"/>
    </location>
    <ligand>
        <name>FAD</name>
        <dbReference type="ChEBI" id="CHEBI:57692"/>
    </ligand>
</feature>
<comment type="function">
    <text evidence="3">A peripheral cell membrane enzyme that catalyzes the oxidative decarboxylation of pyruvate to form acetate and CO(2). It channels electrons from the cytoplasm to the respiratory chain at the cell membrane via ubiquinone.</text>
</comment>
<feature type="region of interest" description="Membrane-binding domain" evidence="3">
    <location>
        <begin position="532"/>
        <end position="573"/>
    </location>
</feature>
<keyword evidence="2 3" id="KW-0786">Thiamine pyrophosphate</keyword>
<evidence type="ECO:0000256" key="3">
    <source>
        <dbReference type="HAMAP-Rule" id="MF_00850"/>
    </source>
</evidence>
<feature type="binding site" evidence="3">
    <location>
        <begin position="461"/>
        <end position="467"/>
    </location>
    <ligand>
        <name>thiamine diphosphate</name>
        <dbReference type="ChEBI" id="CHEBI:58937"/>
    </ligand>
</feature>
<comment type="subunit">
    <text evidence="3">Homotetramer.</text>
</comment>
<evidence type="ECO:0000256" key="4">
    <source>
        <dbReference type="RuleBase" id="RU362132"/>
    </source>
</evidence>
<feature type="binding site" evidence="3">
    <location>
        <position position="291"/>
    </location>
    <ligand>
        <name>FAD</name>
        <dbReference type="ChEBI" id="CHEBI:57692"/>
    </ligand>
</feature>
<dbReference type="Pfam" id="PF00205">
    <property type="entry name" value="TPP_enzyme_M"/>
    <property type="match status" value="1"/>
</dbReference>
<keyword evidence="3" id="KW-0479">Metal-binding</keyword>
<dbReference type="PROSITE" id="PS00187">
    <property type="entry name" value="TPP_ENZYMES"/>
    <property type="match status" value="1"/>
</dbReference>
<dbReference type="InterPro" id="IPR044261">
    <property type="entry name" value="Pyruvate_dehydrogenase"/>
</dbReference>
<comment type="cofactor">
    <cofactor evidence="3">
        <name>thiamine diphosphate</name>
        <dbReference type="ChEBI" id="CHEBI:58937"/>
    </cofactor>
    <text evidence="3">Binds 1 thiamine pyrophosphate per subunit.</text>
</comment>
<dbReference type="CDD" id="cd07039">
    <property type="entry name" value="TPP_PYR_POX"/>
    <property type="match status" value="1"/>
</dbReference>
<feature type="binding site" evidence="3">
    <location>
        <begin position="434"/>
        <end position="436"/>
    </location>
    <ligand>
        <name>thiamine diphosphate</name>
        <dbReference type="ChEBI" id="CHEBI:58937"/>
    </ligand>
</feature>
<comment type="caution">
    <text evidence="3">Lacks conserved residue(s) required for the propagation of feature annotation.</text>
</comment>